<sequence>MYNKFLSVLLILMISISATAAKNNGIITGKVSEKGNGSPLSFATISIQDKENKILGGATSGDDGKFLIDKVIYGECKIKVSFIGFRDTTFTVNINQSSNTVDLGEIKLASNSVTLSSAIVTAKVPVIEQKLDKIIFNVSEAVSTQGSNALDILRKAPGVSIDPDGNILLNGSAVQIWIDGRPTNMTGQQLDMLLSGTDAATIDKIEILAHPSAKYDASGSGGIINIRTKKNFVKGINGFVKAGYSASPYYSKNYDGVDGTLNLNYRGEKTNTSLSYSPRFGERFNDFYSTTDMGGGLILDGSTKSDVAQRYHNLRLSSDFFINKKNVVGVIISGLDRSGEDITDDNITGNTLFRNGQIIEKTATSIDNSDMFRTWSGNINYTHTIKDGQEFTLNADYGRYKTGQYSFQENLFTDNSGLPTREANIFRSNSDQVIEIISAKADYEQIMFKNYKLEAGAKFARSLTDNNLLREDKIDGIWSPNQNLSSIFGYTENISAAYVSVARQFGPKWSLKAGLRGEMTDATGNWTSADTTTHKTYTDLFPTLFVGYTPNKDFRFGLSYTKRVNRPRFFQLNPFRIYVDANSAVEGNPELMPQYSHMMGLTLGYKQHYSINLVGQINEGVIIQNPYFNPETGEKLLIWQNFGTQAFFGGSFSISELPLTKWFVLNANANLLTVTNTTENFNSGSLYANGYLNATFLLPKDYKVELTGSIQSGIPYGYFKIKPSGDVNIGVKKSLFANKGTVALNISDIFNTRSNRAELNTDVVNGYNFHSNYNSRQITISFQYRFGQSKAVKTRKVGNNEEASRTGAGN</sequence>
<dbReference type="InterPro" id="IPR041700">
    <property type="entry name" value="OMP_b-brl_3"/>
</dbReference>
<reference evidence="8" key="1">
    <citation type="submission" date="2019-08" db="EMBL/GenBank/DDBJ databases">
        <authorList>
            <person name="Kucharzyk K."/>
            <person name="Murdoch R.W."/>
            <person name="Higgins S."/>
            <person name="Loffler F."/>
        </authorList>
    </citation>
    <scope>NUCLEOTIDE SEQUENCE</scope>
</reference>
<feature type="domain" description="Outer membrane protein beta-barrel" evidence="7">
    <location>
        <begin position="386"/>
        <end position="784"/>
    </location>
</feature>
<dbReference type="SUPFAM" id="SSF56935">
    <property type="entry name" value="Porins"/>
    <property type="match status" value="1"/>
</dbReference>
<dbReference type="InterPro" id="IPR012910">
    <property type="entry name" value="Plug_dom"/>
</dbReference>
<dbReference type="Gene3D" id="2.40.170.20">
    <property type="entry name" value="TonB-dependent receptor, beta-barrel domain"/>
    <property type="match status" value="1"/>
</dbReference>
<gene>
    <name evidence="8" type="ORF">SDC9_20296</name>
</gene>
<keyword evidence="2" id="KW-0813">Transport</keyword>
<evidence type="ECO:0000259" key="7">
    <source>
        <dbReference type="Pfam" id="PF14905"/>
    </source>
</evidence>
<dbReference type="EMBL" id="VSSQ01000080">
    <property type="protein sequence ID" value="MPL74484.1"/>
    <property type="molecule type" value="Genomic_DNA"/>
</dbReference>
<dbReference type="Pfam" id="PF13715">
    <property type="entry name" value="CarbopepD_reg_2"/>
    <property type="match status" value="1"/>
</dbReference>
<accession>A0A644U6C0</accession>
<keyword evidence="4" id="KW-0472">Membrane</keyword>
<evidence type="ECO:0000256" key="4">
    <source>
        <dbReference type="ARBA" id="ARBA00023136"/>
    </source>
</evidence>
<dbReference type="InterPro" id="IPR039426">
    <property type="entry name" value="TonB-dep_rcpt-like"/>
</dbReference>
<evidence type="ECO:0000313" key="8">
    <source>
        <dbReference type="EMBL" id="MPL74484.1"/>
    </source>
</evidence>
<dbReference type="PANTHER" id="PTHR40980">
    <property type="entry name" value="PLUG DOMAIN-CONTAINING PROTEIN"/>
    <property type="match status" value="1"/>
</dbReference>
<keyword evidence="3" id="KW-0812">Transmembrane</keyword>
<dbReference type="Gene3D" id="2.170.130.10">
    <property type="entry name" value="TonB-dependent receptor, plug domain"/>
    <property type="match status" value="1"/>
</dbReference>
<comment type="subcellular location">
    <subcellularLocation>
        <location evidence="1">Cell outer membrane</location>
        <topology evidence="1">Multi-pass membrane protein</topology>
    </subcellularLocation>
</comment>
<evidence type="ECO:0000259" key="6">
    <source>
        <dbReference type="Pfam" id="PF07715"/>
    </source>
</evidence>
<dbReference type="SUPFAM" id="SSF49478">
    <property type="entry name" value="Cna protein B-type domain"/>
    <property type="match status" value="1"/>
</dbReference>
<dbReference type="PROSITE" id="PS52016">
    <property type="entry name" value="TONB_DEPENDENT_REC_3"/>
    <property type="match status" value="1"/>
</dbReference>
<dbReference type="Gene3D" id="2.60.40.1120">
    <property type="entry name" value="Carboxypeptidase-like, regulatory domain"/>
    <property type="match status" value="1"/>
</dbReference>
<evidence type="ECO:0000256" key="5">
    <source>
        <dbReference type="ARBA" id="ARBA00023237"/>
    </source>
</evidence>
<dbReference type="PANTHER" id="PTHR40980:SF4">
    <property type="entry name" value="TONB-DEPENDENT RECEPTOR-LIKE BETA-BARREL DOMAIN-CONTAINING PROTEIN"/>
    <property type="match status" value="1"/>
</dbReference>
<evidence type="ECO:0008006" key="9">
    <source>
        <dbReference type="Google" id="ProtNLM"/>
    </source>
</evidence>
<dbReference type="AlphaFoldDB" id="A0A644U6C0"/>
<feature type="domain" description="TonB-dependent receptor plug" evidence="6">
    <location>
        <begin position="143"/>
        <end position="223"/>
    </location>
</feature>
<name>A0A644U6C0_9ZZZZ</name>
<evidence type="ECO:0000256" key="3">
    <source>
        <dbReference type="ARBA" id="ARBA00022692"/>
    </source>
</evidence>
<dbReference type="GO" id="GO:0009279">
    <property type="term" value="C:cell outer membrane"/>
    <property type="evidence" value="ECO:0007669"/>
    <property type="project" value="UniProtKB-SubCell"/>
</dbReference>
<proteinExistence type="predicted"/>
<protein>
    <recommendedName>
        <fullName evidence="9">Outer membrane protein beta-barrel domain-containing protein</fullName>
    </recommendedName>
</protein>
<dbReference type="Pfam" id="PF14905">
    <property type="entry name" value="OMP_b-brl_3"/>
    <property type="match status" value="1"/>
</dbReference>
<organism evidence="8">
    <name type="scientific">bioreactor metagenome</name>
    <dbReference type="NCBI Taxonomy" id="1076179"/>
    <lineage>
        <taxon>unclassified sequences</taxon>
        <taxon>metagenomes</taxon>
        <taxon>ecological metagenomes</taxon>
    </lineage>
</organism>
<dbReference type="InterPro" id="IPR037066">
    <property type="entry name" value="Plug_dom_sf"/>
</dbReference>
<evidence type="ECO:0000256" key="2">
    <source>
        <dbReference type="ARBA" id="ARBA00022448"/>
    </source>
</evidence>
<evidence type="ECO:0000256" key="1">
    <source>
        <dbReference type="ARBA" id="ARBA00004571"/>
    </source>
</evidence>
<keyword evidence="5" id="KW-0998">Cell outer membrane</keyword>
<comment type="caution">
    <text evidence="8">The sequence shown here is derived from an EMBL/GenBank/DDBJ whole genome shotgun (WGS) entry which is preliminary data.</text>
</comment>
<dbReference type="Pfam" id="PF07715">
    <property type="entry name" value="Plug"/>
    <property type="match status" value="1"/>
</dbReference>
<dbReference type="InterPro" id="IPR036942">
    <property type="entry name" value="Beta-barrel_TonB_sf"/>
</dbReference>